<dbReference type="InterPro" id="IPR029063">
    <property type="entry name" value="SAM-dependent_MTases_sf"/>
</dbReference>
<accession>F9W759</accession>
<proteinExistence type="predicted"/>
<protein>
    <submittedName>
        <fullName evidence="1">WGS project CAEQ00000000 data, annotated contig 1574</fullName>
    </submittedName>
</protein>
<comment type="caution">
    <text evidence="1">The sequence shown here is derived from an EMBL/GenBank/DDBJ whole genome shotgun (WGS) entry which is preliminary data.</text>
</comment>
<dbReference type="Proteomes" id="UP000000702">
    <property type="component" value="Unassembled WGS sequence"/>
</dbReference>
<dbReference type="OMA" id="CDHARRI"/>
<organism evidence="1 2">
    <name type="scientific">Trypanosoma congolense (strain IL3000)</name>
    <dbReference type="NCBI Taxonomy" id="1068625"/>
    <lineage>
        <taxon>Eukaryota</taxon>
        <taxon>Discoba</taxon>
        <taxon>Euglenozoa</taxon>
        <taxon>Kinetoplastea</taxon>
        <taxon>Metakinetoplastina</taxon>
        <taxon>Trypanosomatida</taxon>
        <taxon>Trypanosomatidae</taxon>
        <taxon>Trypanosoma</taxon>
        <taxon>Nannomonas</taxon>
    </lineage>
</organism>
<reference evidence="2" key="1">
    <citation type="submission" date="2011-07" db="EMBL/GenBank/DDBJ databases">
        <title>Divergent evolution of antigenic variation in African trypanosomes.</title>
        <authorList>
            <person name="Jackson A.P."/>
            <person name="Berry A."/>
            <person name="Allison H.C."/>
            <person name="Burton P."/>
            <person name="Anderson J."/>
            <person name="Aslett M."/>
            <person name="Brown R."/>
            <person name="Corton N."/>
            <person name="Harris D."/>
            <person name="Hauser H."/>
            <person name="Gamble J."/>
            <person name="Gilderthorp R."/>
            <person name="McQuillan J."/>
            <person name="Quail M.A."/>
            <person name="Sanders M."/>
            <person name="Van Tonder A."/>
            <person name="Ginger M.L."/>
            <person name="Donelson J.E."/>
            <person name="Field M.C."/>
            <person name="Barry J.D."/>
            <person name="Berriman M."/>
            <person name="Hertz-Fowler C."/>
        </authorList>
    </citation>
    <scope>NUCLEOTIDE SEQUENCE [LARGE SCALE GENOMIC DNA]</scope>
    <source>
        <strain evidence="2">IL3000</strain>
    </source>
</reference>
<evidence type="ECO:0000313" key="2">
    <source>
        <dbReference type="Proteomes" id="UP000000702"/>
    </source>
</evidence>
<name>F9W759_TRYCI</name>
<evidence type="ECO:0000313" key="1">
    <source>
        <dbReference type="EMBL" id="CCD13024.1"/>
    </source>
</evidence>
<feature type="non-terminal residue" evidence="1">
    <location>
        <position position="420"/>
    </location>
</feature>
<dbReference type="SUPFAM" id="SSF53335">
    <property type="entry name" value="S-adenosyl-L-methionine-dependent methyltransferases"/>
    <property type="match status" value="1"/>
</dbReference>
<dbReference type="VEuPathDB" id="TriTrypDB:TcIL3000_0_38400"/>
<dbReference type="EMBL" id="CAEQ01000990">
    <property type="protein sequence ID" value="CCD13024.1"/>
    <property type="molecule type" value="Genomic_DNA"/>
</dbReference>
<keyword evidence="2" id="KW-1185">Reference proteome</keyword>
<dbReference type="AlphaFoldDB" id="F9W759"/>
<reference evidence="1 2" key="2">
    <citation type="journal article" date="2012" name="Proc. Natl. Acad. Sci. U.S.A.">
        <title>Antigenic diversity is generated by distinct evolutionary mechanisms in African trypanosome species.</title>
        <authorList>
            <person name="Jackson A.P."/>
            <person name="Berry A."/>
            <person name="Aslett M."/>
            <person name="Allison H.C."/>
            <person name="Burton P."/>
            <person name="Vavrova-Anderson J."/>
            <person name="Brown R."/>
            <person name="Browne H."/>
            <person name="Corton N."/>
            <person name="Hauser H."/>
            <person name="Gamble J."/>
            <person name="Gilderthorp R."/>
            <person name="Marcello L."/>
            <person name="McQuillan J."/>
            <person name="Otto T.D."/>
            <person name="Quail M.A."/>
            <person name="Sanders M.J."/>
            <person name="van Tonder A."/>
            <person name="Ginger M.L."/>
            <person name="Field M.C."/>
            <person name="Barry J.D."/>
            <person name="Hertz-Fowler C."/>
            <person name="Berriman M."/>
        </authorList>
    </citation>
    <scope>NUCLEOTIDE SEQUENCE [LARGE SCALE GENOMIC DNA]</scope>
    <source>
        <strain evidence="1 2">IL3000</strain>
    </source>
</reference>
<sequence>MKHVQAHRGGKEKAGKLLSEVILRCPRKENKAPLIELYLMEDVPHSSTDQDGPRDVAGHTPPNGGIAQHCNWKSYLLLTSAAYSSLVEEREMGWKCKALDQWYKHRETQTSHHKLEKVETGVANVSPPPISSFAGSDIGRLCQRYCDHARRILRSTAPQYFGVTPSAYIHLRRQSSSISGPPTFLDLGCAPGGVSKYLVTELRWHGVGISLPVSGGGIAFDASWRQLPVAKSSFQLLDGSVLEDDWQQHEFIKGKKFYFVNGGAVQDYGQREEMASNPHEEPTGKGCGSPVLPWFSLLVPQLRLAAKYVQDGGVIMFVFGRPECASFPILLEKLRPLVRDAIHVMETMHTGKTPVYVLLTGVCAPSVGGMSDTWDELFRSLTEDSRDYWLGNTEESMKLARGGFLHHRKGLEDVGERVRN</sequence>
<gene>
    <name evidence="1" type="ORF">TCIL3000_0_38400</name>
</gene>